<protein>
    <recommendedName>
        <fullName evidence="4">DNA polymerase III subunit epsilon</fullName>
    </recommendedName>
</protein>
<dbReference type="EMBL" id="WMQE01000008">
    <property type="protein sequence ID" value="MTK20775.1"/>
    <property type="molecule type" value="Genomic_DNA"/>
</dbReference>
<comment type="caution">
    <text evidence="2">The sequence shown here is derived from an EMBL/GenBank/DDBJ whole genome shotgun (WGS) entry which is preliminary data.</text>
</comment>
<sequence>MLSEVDKWSQKYMLYRKGAALFIGLLVLSVVIFFFNLPSVKISTTCLVFCFIAVIGIRWCLAKMDEFKSLYVNTVPMIDPERDFSEEKGFHDLDDSIQESVSSVEEVMDSFVSDEESIEAIAPEDFSELAKDEVEATEEITDLTEVEATEEITDLTEVEVTEEITDLTEVEVSEEITDLTEVEVSEEGSPLEHENEVVSGSVEPISIEDEILLTVTQMIKTEYDLMDELTVKMVGNYFTIYTNKKVLLRCKLTGRKQYILTHLSQEEVEGLGLDFEAPSKSESYTSRVTFKSLAVLKELDSYILETYKQIHKL</sequence>
<name>A0A9X5ANL1_9FIRM</name>
<keyword evidence="1" id="KW-1133">Transmembrane helix</keyword>
<dbReference type="Proteomes" id="UP000487649">
    <property type="component" value="Unassembled WGS sequence"/>
</dbReference>
<dbReference type="AlphaFoldDB" id="A0A9X5ANL1"/>
<evidence type="ECO:0000313" key="2">
    <source>
        <dbReference type="EMBL" id="MTK20775.1"/>
    </source>
</evidence>
<feature type="transmembrane region" description="Helical" evidence="1">
    <location>
        <begin position="18"/>
        <end position="36"/>
    </location>
</feature>
<evidence type="ECO:0008006" key="4">
    <source>
        <dbReference type="Google" id="ProtNLM"/>
    </source>
</evidence>
<organism evidence="2 3">
    <name type="scientific">Turicibacter sanguinis</name>
    <dbReference type="NCBI Taxonomy" id="154288"/>
    <lineage>
        <taxon>Bacteria</taxon>
        <taxon>Bacillati</taxon>
        <taxon>Bacillota</taxon>
        <taxon>Erysipelotrichia</taxon>
        <taxon>Erysipelotrichales</taxon>
        <taxon>Turicibacteraceae</taxon>
        <taxon>Turicibacter</taxon>
    </lineage>
</organism>
<evidence type="ECO:0000256" key="1">
    <source>
        <dbReference type="SAM" id="Phobius"/>
    </source>
</evidence>
<keyword evidence="1" id="KW-0472">Membrane</keyword>
<proteinExistence type="predicted"/>
<gene>
    <name evidence="2" type="ORF">GMA92_04895</name>
</gene>
<evidence type="ECO:0000313" key="3">
    <source>
        <dbReference type="Proteomes" id="UP000487649"/>
    </source>
</evidence>
<reference evidence="2 3" key="1">
    <citation type="journal article" date="2019" name="Nat. Med.">
        <title>A library of human gut bacterial isolates paired with longitudinal multiomics data enables mechanistic microbiome research.</title>
        <authorList>
            <person name="Poyet M."/>
            <person name="Groussin M."/>
            <person name="Gibbons S.M."/>
            <person name="Avila-Pacheco J."/>
            <person name="Jiang X."/>
            <person name="Kearney S.M."/>
            <person name="Perrotta A.R."/>
            <person name="Berdy B."/>
            <person name="Zhao S."/>
            <person name="Lieberman T.D."/>
            <person name="Swanson P.K."/>
            <person name="Smith M."/>
            <person name="Roesemann S."/>
            <person name="Alexander J.E."/>
            <person name="Rich S.A."/>
            <person name="Livny J."/>
            <person name="Vlamakis H."/>
            <person name="Clish C."/>
            <person name="Bullock K."/>
            <person name="Deik A."/>
            <person name="Scott J."/>
            <person name="Pierce K.A."/>
            <person name="Xavier R.J."/>
            <person name="Alm E.J."/>
        </authorList>
    </citation>
    <scope>NUCLEOTIDE SEQUENCE [LARGE SCALE GENOMIC DNA]</scope>
    <source>
        <strain evidence="2 3">BIOML-A198</strain>
    </source>
</reference>
<dbReference type="RefSeq" id="WP_155222870.1">
    <property type="nucleotide sequence ID" value="NZ_JAQMJE010000007.1"/>
</dbReference>
<keyword evidence="1" id="KW-0812">Transmembrane</keyword>
<accession>A0A9X5ANL1</accession>
<feature type="transmembrane region" description="Helical" evidence="1">
    <location>
        <begin position="42"/>
        <end position="61"/>
    </location>
</feature>